<dbReference type="Pfam" id="PF06182">
    <property type="entry name" value="ABC2_membrane_6"/>
    <property type="match status" value="1"/>
</dbReference>
<gene>
    <name evidence="2" type="ORF">SOO65_16255</name>
</gene>
<reference evidence="2 3" key="1">
    <citation type="submission" date="2023-11" db="EMBL/GenBank/DDBJ databases">
        <title>Peredibacter starrii A3.12.</title>
        <authorList>
            <person name="Mitchell R.J."/>
        </authorList>
    </citation>
    <scope>NUCLEOTIDE SEQUENCE [LARGE SCALE GENOMIC DNA]</scope>
    <source>
        <strain evidence="2 3">A3.12</strain>
    </source>
</reference>
<dbReference type="RefSeq" id="WP_321392682.1">
    <property type="nucleotide sequence ID" value="NZ_CP139487.1"/>
</dbReference>
<feature type="transmembrane region" description="Helical" evidence="1">
    <location>
        <begin position="53"/>
        <end position="72"/>
    </location>
</feature>
<sequence>MNWWRYVSAMELRKILAYRSDFWITFIGQTLIQVLIARALWQSIFEANGATEMNGFTLPMMTLYFLIVPIGSKMLMGENVGFISREIYEGTFNRYLIYPLSFFQYKTLTYLTYSAFYGVQLILIYSLYNLIQSGISGEMFLNLVTGVGVFMIAAFAYCMMAMVIELISLWADNIWSLMVMARFGASFLGGGFIPINFFPEWMQSILKFLPFQYFISFPVRTVMGLVTREEMYQGIFFLVLWAGLLMLMANLIWMKGQKKYNGVGI</sequence>
<feature type="transmembrane region" description="Helical" evidence="1">
    <location>
        <begin position="232"/>
        <end position="253"/>
    </location>
</feature>
<keyword evidence="1" id="KW-1133">Transmembrane helix</keyword>
<proteinExistence type="predicted"/>
<dbReference type="PANTHER" id="PTHR36832:SF1">
    <property type="entry name" value="SLR1174 PROTEIN"/>
    <property type="match status" value="1"/>
</dbReference>
<organism evidence="2 3">
    <name type="scientific">Peredibacter starrii</name>
    <dbReference type="NCBI Taxonomy" id="28202"/>
    <lineage>
        <taxon>Bacteria</taxon>
        <taxon>Pseudomonadati</taxon>
        <taxon>Bdellovibrionota</taxon>
        <taxon>Bacteriovoracia</taxon>
        <taxon>Bacteriovoracales</taxon>
        <taxon>Bacteriovoracaceae</taxon>
        <taxon>Peredibacter</taxon>
    </lineage>
</organism>
<dbReference type="Proteomes" id="UP001324634">
    <property type="component" value="Chromosome"/>
</dbReference>
<feature type="transmembrane region" description="Helical" evidence="1">
    <location>
        <begin position="110"/>
        <end position="128"/>
    </location>
</feature>
<dbReference type="AlphaFoldDB" id="A0AAX4HM56"/>
<keyword evidence="3" id="KW-1185">Reference proteome</keyword>
<dbReference type="EMBL" id="CP139487">
    <property type="protein sequence ID" value="WPU64247.1"/>
    <property type="molecule type" value="Genomic_DNA"/>
</dbReference>
<feature type="transmembrane region" description="Helical" evidence="1">
    <location>
        <begin position="22"/>
        <end position="41"/>
    </location>
</feature>
<protein>
    <submittedName>
        <fullName evidence="2">ABC-2 family transporter protein</fullName>
    </submittedName>
</protein>
<feature type="transmembrane region" description="Helical" evidence="1">
    <location>
        <begin position="174"/>
        <end position="198"/>
    </location>
</feature>
<dbReference type="PANTHER" id="PTHR36832">
    <property type="entry name" value="SLR1174 PROTEIN-RELATED"/>
    <property type="match status" value="1"/>
</dbReference>
<keyword evidence="1" id="KW-0472">Membrane</keyword>
<dbReference type="KEGG" id="psti:SOO65_16255"/>
<feature type="transmembrane region" description="Helical" evidence="1">
    <location>
        <begin position="140"/>
        <end position="162"/>
    </location>
</feature>
<accession>A0AAX4HM56</accession>
<evidence type="ECO:0000313" key="3">
    <source>
        <dbReference type="Proteomes" id="UP001324634"/>
    </source>
</evidence>
<evidence type="ECO:0000256" key="1">
    <source>
        <dbReference type="SAM" id="Phobius"/>
    </source>
</evidence>
<evidence type="ECO:0000313" key="2">
    <source>
        <dbReference type="EMBL" id="WPU64247.1"/>
    </source>
</evidence>
<keyword evidence="1" id="KW-0812">Transmembrane</keyword>
<dbReference type="InterPro" id="IPR010390">
    <property type="entry name" value="ABC-2_transporter-like"/>
</dbReference>
<name>A0AAX4HM56_9BACT</name>